<dbReference type="Pfam" id="PF05020">
    <property type="entry name" value="zf-NPL4"/>
    <property type="match status" value="1"/>
</dbReference>
<dbReference type="InterPro" id="IPR007716">
    <property type="entry name" value="NPL4_Zn-bd_put"/>
</dbReference>
<evidence type="ECO:0000256" key="3">
    <source>
        <dbReference type="ARBA" id="ARBA00011025"/>
    </source>
</evidence>
<dbReference type="AlphaFoldDB" id="A0A8H4AD19"/>
<comment type="caution">
    <text evidence="7">The sequence shown here is derived from an EMBL/GenBank/DDBJ whole genome shotgun (WGS) entry which is preliminary data.</text>
</comment>
<evidence type="ECO:0000313" key="7">
    <source>
        <dbReference type="EMBL" id="KAF0481102.1"/>
    </source>
</evidence>
<dbReference type="PANTHER" id="PTHR12710">
    <property type="entry name" value="NUCLEAR PROTEIN LOCALIZATION 4"/>
    <property type="match status" value="1"/>
</dbReference>
<dbReference type="Proteomes" id="UP000439903">
    <property type="component" value="Unassembled WGS sequence"/>
</dbReference>
<dbReference type="Gene3D" id="3.10.20.90">
    <property type="entry name" value="Phosphatidylinositol 3-kinase Catalytic Subunit, Chain A, domain 1"/>
    <property type="match status" value="1"/>
</dbReference>
<evidence type="ECO:0000256" key="5">
    <source>
        <dbReference type="ARBA" id="ARBA00024703"/>
    </source>
</evidence>
<gene>
    <name evidence="7" type="ORF">F8M41_023632</name>
</gene>
<dbReference type="EMBL" id="WTPW01000774">
    <property type="protein sequence ID" value="KAF0481102.1"/>
    <property type="molecule type" value="Genomic_DNA"/>
</dbReference>
<dbReference type="CDD" id="cd08061">
    <property type="entry name" value="MPN_NPL4"/>
    <property type="match status" value="1"/>
</dbReference>
<evidence type="ECO:0000313" key="8">
    <source>
        <dbReference type="Proteomes" id="UP000439903"/>
    </source>
</evidence>
<name>A0A8H4AD19_GIGMA</name>
<dbReference type="GO" id="GO:0043130">
    <property type="term" value="F:ubiquitin binding"/>
    <property type="evidence" value="ECO:0007669"/>
    <property type="project" value="TreeGrafter"/>
</dbReference>
<dbReference type="SUPFAM" id="SSF54236">
    <property type="entry name" value="Ubiquitin-like"/>
    <property type="match status" value="1"/>
</dbReference>
<comment type="similarity">
    <text evidence="3">Belongs to the NPL4 family.</text>
</comment>
<feature type="domain" description="MPN" evidence="6">
    <location>
        <begin position="223"/>
        <end position="361"/>
    </location>
</feature>
<dbReference type="Pfam" id="PF05021">
    <property type="entry name" value="NPL4"/>
    <property type="match status" value="1"/>
</dbReference>
<evidence type="ECO:0000256" key="4">
    <source>
        <dbReference type="ARBA" id="ARBA00019709"/>
    </source>
</evidence>
<dbReference type="PIRSF" id="PIRSF010052">
    <property type="entry name" value="Polyub_prc_Npl4"/>
    <property type="match status" value="1"/>
</dbReference>
<dbReference type="GO" id="GO:0031625">
    <property type="term" value="F:ubiquitin protein ligase binding"/>
    <property type="evidence" value="ECO:0007669"/>
    <property type="project" value="TreeGrafter"/>
</dbReference>
<dbReference type="InterPro" id="IPR016563">
    <property type="entry name" value="Npl4"/>
</dbReference>
<dbReference type="Pfam" id="PF11543">
    <property type="entry name" value="UN_NPL4"/>
    <property type="match status" value="1"/>
</dbReference>
<dbReference type="InterPro" id="IPR037518">
    <property type="entry name" value="MPN"/>
</dbReference>
<dbReference type="InterPro" id="IPR007717">
    <property type="entry name" value="NPL4_C"/>
</dbReference>
<dbReference type="OrthoDB" id="10251089at2759"/>
<evidence type="ECO:0000256" key="2">
    <source>
        <dbReference type="ARBA" id="ARBA00004556"/>
    </source>
</evidence>
<sequence>MLVRVRSKQGTIRFEVDPNDDISALGTKIADHLNLTDYSSIGISDKPTTASTPIKDLVGKSIGQLGIGHGELLFITYQETVASDSSQTNNVGTKASMPFDIKQDPIDDFLEKQDGLIKRGRDSKFCKHAANGMCDYCMPLEPYDINYLTENKIKHMSFHAYLRKINKQNKHSSKFIPPLEEPDLRVKTNCSGTHAPWPEGICTKCQPSAVTLQLQQYRMVDHVEFSVPSLIDNFIHFWRSTGTQRFGYLYGRYEHYPDVPLGVKAVVEAIYEPPQEDEVDGLTLILPWNEEKLVDEVAMNCGLQKVGMIYTDLTDDGSGLGKVICKRHIDSYFLSSQECCFSAAMQNKHPTASKWSASGKFNSRFVTCVVTGNSNGDIDVSAYQVSNICTSMVAEDIIEASVDPSVVRVKESTSDKYVPEVFYKYKNKYGVNVQKSAKPCFPVEYLLVNVTHGFPSNPVPLFTSPISFPIENRPGIESQDLKGLYRHLGLEASGNVHVDYVSDFHLLTFVKGTGILDQVFHIIFLRFHSCLFVSSLTDCFFLFQNDFAALARLAVSHEEKDANQLAQSTGWQTLVTIMNLS</sequence>
<evidence type="ECO:0000256" key="1">
    <source>
        <dbReference type="ARBA" id="ARBA00004335"/>
    </source>
</evidence>
<organism evidence="7 8">
    <name type="scientific">Gigaspora margarita</name>
    <dbReference type="NCBI Taxonomy" id="4874"/>
    <lineage>
        <taxon>Eukaryota</taxon>
        <taxon>Fungi</taxon>
        <taxon>Fungi incertae sedis</taxon>
        <taxon>Mucoromycota</taxon>
        <taxon>Glomeromycotina</taxon>
        <taxon>Glomeromycetes</taxon>
        <taxon>Diversisporales</taxon>
        <taxon>Gigasporaceae</taxon>
        <taxon>Gigaspora</taxon>
    </lineage>
</organism>
<dbReference type="GO" id="GO:0006511">
    <property type="term" value="P:ubiquitin-dependent protein catabolic process"/>
    <property type="evidence" value="ECO:0007669"/>
    <property type="project" value="InterPro"/>
</dbReference>
<accession>A0A8H4AD19</accession>
<evidence type="ECO:0000259" key="6">
    <source>
        <dbReference type="PROSITE" id="PS50249"/>
    </source>
</evidence>
<dbReference type="InterPro" id="IPR024682">
    <property type="entry name" value="Npl4_Ub-like_dom"/>
</dbReference>
<dbReference type="InterPro" id="IPR029071">
    <property type="entry name" value="Ubiquitin-like_domsf"/>
</dbReference>
<dbReference type="PROSITE" id="PS50249">
    <property type="entry name" value="MPN"/>
    <property type="match status" value="1"/>
</dbReference>
<dbReference type="GO" id="GO:0048471">
    <property type="term" value="C:perinuclear region of cytoplasm"/>
    <property type="evidence" value="ECO:0007669"/>
    <property type="project" value="UniProtKB-SubCell"/>
</dbReference>
<protein>
    <recommendedName>
        <fullName evidence="4">Nuclear protein localization protein 4</fullName>
    </recommendedName>
</protein>
<proteinExistence type="inferred from homology"/>
<comment type="function">
    <text evidence="5">Involved in the import of nuclear-targeted proteins into the nucleus and the export of poly(A) RNA out of the nucleus. Has a role in the endoplasmic reticulum-associated degradation (ERAD) pathway.</text>
</comment>
<dbReference type="GO" id="GO:0031965">
    <property type="term" value="C:nuclear membrane"/>
    <property type="evidence" value="ECO:0007669"/>
    <property type="project" value="UniProtKB-SubCell"/>
</dbReference>
<dbReference type="PANTHER" id="PTHR12710:SF0">
    <property type="entry name" value="NUCLEAR PROTEIN LOCALIZATION PROTEIN 4 HOMOLOG"/>
    <property type="match status" value="1"/>
</dbReference>
<comment type="subcellular location">
    <subcellularLocation>
        <location evidence="2">Cytoplasm</location>
        <location evidence="2">Perinuclear region</location>
    </subcellularLocation>
    <subcellularLocation>
        <location evidence="1">Nucleus membrane</location>
        <topology evidence="1">Peripheral membrane protein</topology>
        <orientation evidence="1">Cytoplasmic side</orientation>
    </subcellularLocation>
</comment>
<keyword evidence="8" id="KW-1185">Reference proteome</keyword>
<reference evidence="7 8" key="1">
    <citation type="journal article" date="2019" name="Environ. Microbiol.">
        <title>At the nexus of three kingdoms: the genome of the mycorrhizal fungus Gigaspora margarita provides insights into plant, endobacterial and fungal interactions.</title>
        <authorList>
            <person name="Venice F."/>
            <person name="Ghignone S."/>
            <person name="Salvioli di Fossalunga A."/>
            <person name="Amselem J."/>
            <person name="Novero M."/>
            <person name="Xianan X."/>
            <person name="Sedzielewska Toro K."/>
            <person name="Morin E."/>
            <person name="Lipzen A."/>
            <person name="Grigoriev I.V."/>
            <person name="Henrissat B."/>
            <person name="Martin F.M."/>
            <person name="Bonfante P."/>
        </authorList>
    </citation>
    <scope>NUCLEOTIDE SEQUENCE [LARGE SCALE GENOMIC DNA]</scope>
    <source>
        <strain evidence="7 8">BEG34</strain>
    </source>
</reference>